<evidence type="ECO:0000313" key="4">
    <source>
        <dbReference type="Proteomes" id="UP000537260"/>
    </source>
</evidence>
<dbReference type="EMBL" id="JACCFM010000001">
    <property type="protein sequence ID" value="NYJ20919.1"/>
    <property type="molecule type" value="Genomic_DNA"/>
</dbReference>
<proteinExistence type="predicted"/>
<comment type="caution">
    <text evidence="3">The sequence shown here is derived from an EMBL/GenBank/DDBJ whole genome shotgun (WGS) entry which is preliminary data.</text>
</comment>
<keyword evidence="2" id="KW-1133">Transmembrane helix</keyword>
<evidence type="ECO:0000256" key="2">
    <source>
        <dbReference type="SAM" id="Phobius"/>
    </source>
</evidence>
<reference evidence="3 4" key="1">
    <citation type="submission" date="2020-07" db="EMBL/GenBank/DDBJ databases">
        <title>Sequencing the genomes of 1000 actinobacteria strains.</title>
        <authorList>
            <person name="Klenk H.-P."/>
        </authorList>
    </citation>
    <scope>NUCLEOTIDE SEQUENCE [LARGE SCALE GENOMIC DNA]</scope>
    <source>
        <strain evidence="3 4">LI1</strain>
    </source>
</reference>
<keyword evidence="2" id="KW-0812">Transmembrane</keyword>
<keyword evidence="2" id="KW-0472">Membrane</keyword>
<organism evidence="3 4">
    <name type="scientific">Glaciibacter psychrotolerans</name>
    <dbReference type="NCBI Taxonomy" id="670054"/>
    <lineage>
        <taxon>Bacteria</taxon>
        <taxon>Bacillati</taxon>
        <taxon>Actinomycetota</taxon>
        <taxon>Actinomycetes</taxon>
        <taxon>Micrococcales</taxon>
        <taxon>Microbacteriaceae</taxon>
        <taxon>Glaciibacter</taxon>
    </lineage>
</organism>
<gene>
    <name evidence="3" type="ORF">HNR05_002710</name>
</gene>
<dbReference type="RefSeq" id="WP_246318408.1">
    <property type="nucleotide sequence ID" value="NZ_JACCFM010000001.1"/>
</dbReference>
<name>A0A7Z0EFY3_9MICO</name>
<feature type="region of interest" description="Disordered" evidence="1">
    <location>
        <begin position="1"/>
        <end position="42"/>
    </location>
</feature>
<keyword evidence="4" id="KW-1185">Reference proteome</keyword>
<evidence type="ECO:0000313" key="3">
    <source>
        <dbReference type="EMBL" id="NYJ20919.1"/>
    </source>
</evidence>
<dbReference type="Proteomes" id="UP000537260">
    <property type="component" value="Unassembled WGS sequence"/>
</dbReference>
<dbReference type="AlphaFoldDB" id="A0A7Z0EFY3"/>
<feature type="transmembrane region" description="Helical" evidence="2">
    <location>
        <begin position="94"/>
        <end position="115"/>
    </location>
</feature>
<sequence length="121" mass="12957">MATDRSINESTPTTDVTRRAAHAASDPTAKAAEQPTPPPKKSLAELRADATRARGDLASTLDAIEKKLNLPHQIKIRVRRVRYGLRTLGEDNPIAVVGIAVTAATVVGTAVWLGVKAVQRR</sequence>
<evidence type="ECO:0008006" key="5">
    <source>
        <dbReference type="Google" id="ProtNLM"/>
    </source>
</evidence>
<evidence type="ECO:0000256" key="1">
    <source>
        <dbReference type="SAM" id="MobiDB-lite"/>
    </source>
</evidence>
<protein>
    <recommendedName>
        <fullName evidence="5">DUF3618 domain-containing protein</fullName>
    </recommendedName>
</protein>
<accession>A0A7Z0EFY3</accession>